<dbReference type="SUPFAM" id="SSF160272">
    <property type="entry name" value="Shew3726-like"/>
    <property type="match status" value="1"/>
</dbReference>
<sequence length="86" mass="9698">MNQNILFPDIQTWVAKRKAVIFPAQQAGQLIECVVSLEKLSEMTGYPIQEDKILLAFDALRFDLEDLAEEAIEDENFNLAGEVELG</sequence>
<organism evidence="1 2">
    <name type="scientific">Vibrio rumoiensis 1S-45</name>
    <dbReference type="NCBI Taxonomy" id="1188252"/>
    <lineage>
        <taxon>Bacteria</taxon>
        <taxon>Pseudomonadati</taxon>
        <taxon>Pseudomonadota</taxon>
        <taxon>Gammaproteobacteria</taxon>
        <taxon>Vibrionales</taxon>
        <taxon>Vibrionaceae</taxon>
        <taxon>Vibrio</taxon>
    </lineage>
</organism>
<dbReference type="eggNOG" id="ENOG50331AY">
    <property type="taxonomic scope" value="Bacteria"/>
</dbReference>
<evidence type="ECO:0000313" key="2">
    <source>
        <dbReference type="Proteomes" id="UP000094070"/>
    </source>
</evidence>
<dbReference type="RefSeq" id="WP_017024215.1">
    <property type="nucleotide sequence ID" value="NZ_AJYK02000052.1"/>
</dbReference>
<dbReference type="OrthoDB" id="6465020at2"/>
<dbReference type="InterPro" id="IPR009962">
    <property type="entry name" value="DUF1488"/>
</dbReference>
<comment type="caution">
    <text evidence="1">The sequence shown here is derived from an EMBL/GenBank/DDBJ whole genome shotgun (WGS) entry which is preliminary data.</text>
</comment>
<keyword evidence="2" id="KW-1185">Reference proteome</keyword>
<reference evidence="1 2" key="1">
    <citation type="journal article" date="2012" name="Science">
        <title>Ecological populations of bacteria act as socially cohesive units of antibiotic production and resistance.</title>
        <authorList>
            <person name="Cordero O.X."/>
            <person name="Wildschutte H."/>
            <person name="Kirkup B."/>
            <person name="Proehl S."/>
            <person name="Ngo L."/>
            <person name="Hussain F."/>
            <person name="Le Roux F."/>
            <person name="Mincer T."/>
            <person name="Polz M.F."/>
        </authorList>
    </citation>
    <scope>NUCLEOTIDE SEQUENCE [LARGE SCALE GENOMIC DNA]</scope>
    <source>
        <strain evidence="1 2">1S-45</strain>
    </source>
</reference>
<dbReference type="Pfam" id="PF07369">
    <property type="entry name" value="DUF1488"/>
    <property type="match status" value="1"/>
</dbReference>
<name>A0A1E5E2Z3_9VIBR</name>
<proteinExistence type="predicted"/>
<dbReference type="InterPro" id="IPR036692">
    <property type="entry name" value="Shew3726-like_sf"/>
</dbReference>
<accession>A0A1E5E2Z3</accession>
<dbReference type="Gene3D" id="3.30.160.140">
    <property type="entry name" value="Shew3726-like"/>
    <property type="match status" value="1"/>
</dbReference>
<dbReference type="AlphaFoldDB" id="A0A1E5E2Z3"/>
<dbReference type="EMBL" id="AJYK02000052">
    <property type="protein sequence ID" value="OEF26035.1"/>
    <property type="molecule type" value="Genomic_DNA"/>
</dbReference>
<evidence type="ECO:0000313" key="1">
    <source>
        <dbReference type="EMBL" id="OEF26035.1"/>
    </source>
</evidence>
<dbReference type="Proteomes" id="UP000094070">
    <property type="component" value="Unassembled WGS sequence"/>
</dbReference>
<protein>
    <submittedName>
        <fullName evidence="1">Transcriptional regulator</fullName>
    </submittedName>
</protein>
<dbReference type="STRING" id="1188252.A1QC_07095"/>
<gene>
    <name evidence="1" type="ORF">A1QC_07095</name>
</gene>